<evidence type="ECO:0000259" key="12">
    <source>
        <dbReference type="PROSITE" id="PS50885"/>
    </source>
</evidence>
<reference evidence="13 14" key="1">
    <citation type="journal article" date="2012" name="J. Bacteriol.">
        <title>Genome Sequence of Idiomarina xiamenensis Type Strain 10-D-4.</title>
        <authorList>
            <person name="Lai Q."/>
            <person name="Wang L."/>
            <person name="Wang W."/>
            <person name="Shao Z."/>
        </authorList>
    </citation>
    <scope>NUCLEOTIDE SEQUENCE [LARGE SCALE GENOMIC DNA]</scope>
    <source>
        <strain evidence="13 14">10-D-4</strain>
    </source>
</reference>
<dbReference type="InterPro" id="IPR004358">
    <property type="entry name" value="Sig_transdc_His_kin-like_C"/>
</dbReference>
<dbReference type="SMART" id="SM00387">
    <property type="entry name" value="HATPase_c"/>
    <property type="match status" value="1"/>
</dbReference>
<keyword evidence="10" id="KW-1133">Transmembrane helix</keyword>
<evidence type="ECO:0000256" key="3">
    <source>
        <dbReference type="ARBA" id="ARBA00012438"/>
    </source>
</evidence>
<dbReference type="AlphaFoldDB" id="K2JZP2"/>
<keyword evidence="7" id="KW-0547">Nucleotide-binding</keyword>
<accession>K2JZP2</accession>
<dbReference type="SUPFAM" id="SSF47384">
    <property type="entry name" value="Homodimeric domain of signal transducing histidine kinase"/>
    <property type="match status" value="1"/>
</dbReference>
<evidence type="ECO:0000256" key="8">
    <source>
        <dbReference type="ARBA" id="ARBA00022777"/>
    </source>
</evidence>
<evidence type="ECO:0000256" key="10">
    <source>
        <dbReference type="SAM" id="Phobius"/>
    </source>
</evidence>
<dbReference type="Gene3D" id="3.30.565.10">
    <property type="entry name" value="Histidine kinase-like ATPase, C-terminal domain"/>
    <property type="match status" value="1"/>
</dbReference>
<feature type="domain" description="HAMP" evidence="12">
    <location>
        <begin position="178"/>
        <end position="232"/>
    </location>
</feature>
<dbReference type="InterPro" id="IPR003660">
    <property type="entry name" value="HAMP_dom"/>
</dbReference>
<dbReference type="CDD" id="cd00082">
    <property type="entry name" value="HisKA"/>
    <property type="match status" value="1"/>
</dbReference>
<evidence type="ECO:0000256" key="9">
    <source>
        <dbReference type="ARBA" id="ARBA00022840"/>
    </source>
</evidence>
<keyword evidence="6" id="KW-0808">Transferase</keyword>
<feature type="transmembrane region" description="Helical" evidence="10">
    <location>
        <begin position="163"/>
        <end position="181"/>
    </location>
</feature>
<dbReference type="Gene3D" id="1.10.287.130">
    <property type="match status" value="1"/>
</dbReference>
<keyword evidence="10" id="KW-0812">Transmembrane</keyword>
<dbReference type="InterPro" id="IPR003594">
    <property type="entry name" value="HATPase_dom"/>
</dbReference>
<dbReference type="PANTHER" id="PTHR44936">
    <property type="entry name" value="SENSOR PROTEIN CREC"/>
    <property type="match status" value="1"/>
</dbReference>
<evidence type="ECO:0000313" key="13">
    <source>
        <dbReference type="EMBL" id="EKE80923.1"/>
    </source>
</evidence>
<evidence type="ECO:0000256" key="4">
    <source>
        <dbReference type="ARBA" id="ARBA00022475"/>
    </source>
</evidence>
<dbReference type="GO" id="GO:0000155">
    <property type="term" value="F:phosphorelay sensor kinase activity"/>
    <property type="evidence" value="ECO:0007669"/>
    <property type="project" value="InterPro"/>
</dbReference>
<dbReference type="CDD" id="cd06225">
    <property type="entry name" value="HAMP"/>
    <property type="match status" value="1"/>
</dbReference>
<dbReference type="InterPro" id="IPR050980">
    <property type="entry name" value="2C_sensor_his_kinase"/>
</dbReference>
<evidence type="ECO:0000256" key="6">
    <source>
        <dbReference type="ARBA" id="ARBA00022679"/>
    </source>
</evidence>
<dbReference type="Pfam" id="PF02518">
    <property type="entry name" value="HATPase_c"/>
    <property type="match status" value="1"/>
</dbReference>
<dbReference type="PROSITE" id="PS50885">
    <property type="entry name" value="HAMP"/>
    <property type="match status" value="1"/>
</dbReference>
<protein>
    <recommendedName>
        <fullName evidence="3">histidine kinase</fullName>
        <ecNumber evidence="3">2.7.13.3</ecNumber>
    </recommendedName>
</protein>
<evidence type="ECO:0000256" key="1">
    <source>
        <dbReference type="ARBA" id="ARBA00000085"/>
    </source>
</evidence>
<dbReference type="EMBL" id="AMRG01000014">
    <property type="protein sequence ID" value="EKE80923.1"/>
    <property type="molecule type" value="Genomic_DNA"/>
</dbReference>
<gene>
    <name evidence="13" type="ORF">A10D4_11064</name>
</gene>
<keyword evidence="10" id="KW-0472">Membrane</keyword>
<dbReference type="STRING" id="740709.A10D4_11064"/>
<comment type="catalytic activity">
    <reaction evidence="1">
        <text>ATP + protein L-histidine = ADP + protein N-phospho-L-histidine.</text>
        <dbReference type="EC" id="2.7.13.3"/>
    </reaction>
</comment>
<sequence>MKLRRTRWYNSLSLRLLVLFWALLLVTASSGFLLAIWNTEQVRPQPLAAEINQILKPLLSDNSTFGSLQTGRLVTGDYRVVAKLASRGKQRLNIAPDLSERYTPLVLRMLDANSPQQMPISDRLLVGPYVLGGDRLLLARPLRTEELIDRREAESKQREARTTTLIIGSGFLALLLGWWLIRPIKRLIRATREVAQGSAEPKLGRLPKRSDEVGELARALVTTAVDLATSRDAQRRLLSDVSHELRSPLARMQVAMDLLEPEDGGSNVHWQQLTRDVHRLGTIIDRILSLSRLENGLVNMQSEAVDSGELVAKLISDLCYADPSCSDRLKQVGEQWPTLQSDPELVRLILENLVRNALHYTDGLITLSCDIDGERCQLLVRDRGPGVPDDKIEQLFEPFYRGDPARHHQAGVGLGLALSQRAAGVMKGSVSARNHPQGGLEVIVDLPLKCA</sequence>
<comment type="subcellular location">
    <subcellularLocation>
        <location evidence="2">Cell membrane</location>
        <topology evidence="2">Multi-pass membrane protein</topology>
    </subcellularLocation>
</comment>
<evidence type="ECO:0000256" key="5">
    <source>
        <dbReference type="ARBA" id="ARBA00022553"/>
    </source>
</evidence>
<dbReference type="InterPro" id="IPR036890">
    <property type="entry name" value="HATPase_C_sf"/>
</dbReference>
<dbReference type="Pfam" id="PF00512">
    <property type="entry name" value="HisKA"/>
    <property type="match status" value="1"/>
</dbReference>
<organism evidence="13 14">
    <name type="scientific">Idiomarina xiamenensis 10-D-4</name>
    <dbReference type="NCBI Taxonomy" id="740709"/>
    <lineage>
        <taxon>Bacteria</taxon>
        <taxon>Pseudomonadati</taxon>
        <taxon>Pseudomonadota</taxon>
        <taxon>Gammaproteobacteria</taxon>
        <taxon>Alteromonadales</taxon>
        <taxon>Idiomarinaceae</taxon>
        <taxon>Idiomarina</taxon>
    </lineage>
</organism>
<dbReference type="Gene3D" id="6.10.340.10">
    <property type="match status" value="1"/>
</dbReference>
<dbReference type="eggNOG" id="COG2205">
    <property type="taxonomic scope" value="Bacteria"/>
</dbReference>
<evidence type="ECO:0000259" key="11">
    <source>
        <dbReference type="PROSITE" id="PS50109"/>
    </source>
</evidence>
<dbReference type="SUPFAM" id="SSF55874">
    <property type="entry name" value="ATPase domain of HSP90 chaperone/DNA topoisomerase II/histidine kinase"/>
    <property type="match status" value="1"/>
</dbReference>
<keyword evidence="8 13" id="KW-0418">Kinase</keyword>
<dbReference type="GO" id="GO:0005524">
    <property type="term" value="F:ATP binding"/>
    <property type="evidence" value="ECO:0007669"/>
    <property type="project" value="UniProtKB-KW"/>
</dbReference>
<name>K2JZP2_9GAMM</name>
<dbReference type="InterPro" id="IPR036097">
    <property type="entry name" value="HisK_dim/P_sf"/>
</dbReference>
<keyword evidence="9" id="KW-0067">ATP-binding</keyword>
<evidence type="ECO:0000256" key="7">
    <source>
        <dbReference type="ARBA" id="ARBA00022741"/>
    </source>
</evidence>
<dbReference type="GO" id="GO:0005886">
    <property type="term" value="C:plasma membrane"/>
    <property type="evidence" value="ECO:0007669"/>
    <property type="project" value="UniProtKB-SubCell"/>
</dbReference>
<evidence type="ECO:0000256" key="2">
    <source>
        <dbReference type="ARBA" id="ARBA00004651"/>
    </source>
</evidence>
<proteinExistence type="predicted"/>
<dbReference type="InterPro" id="IPR005467">
    <property type="entry name" value="His_kinase_dom"/>
</dbReference>
<dbReference type="SMART" id="SM00388">
    <property type="entry name" value="HisKA"/>
    <property type="match status" value="1"/>
</dbReference>
<keyword evidence="14" id="KW-1185">Reference proteome</keyword>
<dbReference type="PANTHER" id="PTHR44936:SF10">
    <property type="entry name" value="SENSOR PROTEIN RSTB"/>
    <property type="match status" value="1"/>
</dbReference>
<dbReference type="InterPro" id="IPR003661">
    <property type="entry name" value="HisK_dim/P_dom"/>
</dbReference>
<dbReference type="PROSITE" id="PS50109">
    <property type="entry name" value="HIS_KIN"/>
    <property type="match status" value="1"/>
</dbReference>
<evidence type="ECO:0000313" key="14">
    <source>
        <dbReference type="Proteomes" id="UP000014115"/>
    </source>
</evidence>
<keyword evidence="4" id="KW-1003">Cell membrane</keyword>
<dbReference type="SUPFAM" id="SSF158472">
    <property type="entry name" value="HAMP domain-like"/>
    <property type="match status" value="1"/>
</dbReference>
<comment type="caution">
    <text evidence="13">The sequence shown here is derived from an EMBL/GenBank/DDBJ whole genome shotgun (WGS) entry which is preliminary data.</text>
</comment>
<keyword evidence="5" id="KW-0597">Phosphoprotein</keyword>
<dbReference type="Proteomes" id="UP000014115">
    <property type="component" value="Unassembled WGS sequence"/>
</dbReference>
<dbReference type="Pfam" id="PF00672">
    <property type="entry name" value="HAMP"/>
    <property type="match status" value="1"/>
</dbReference>
<dbReference type="PATRIC" id="fig|740709.3.peg.2235"/>
<dbReference type="PRINTS" id="PR00344">
    <property type="entry name" value="BCTRLSENSOR"/>
</dbReference>
<feature type="domain" description="Histidine kinase" evidence="11">
    <location>
        <begin position="240"/>
        <end position="450"/>
    </location>
</feature>
<dbReference type="RefSeq" id="WP_008489564.1">
    <property type="nucleotide sequence ID" value="NZ_AMRG01000014.1"/>
</dbReference>
<dbReference type="EC" id="2.7.13.3" evidence="3"/>
<dbReference type="SMART" id="SM00304">
    <property type="entry name" value="HAMP"/>
    <property type="match status" value="1"/>
</dbReference>
<dbReference type="OrthoDB" id="9804645at2"/>